<gene>
    <name evidence="1" type="ORF">B0T14DRAFT_517197</name>
</gene>
<organism evidence="1 2">
    <name type="scientific">Immersiella caudata</name>
    <dbReference type="NCBI Taxonomy" id="314043"/>
    <lineage>
        <taxon>Eukaryota</taxon>
        <taxon>Fungi</taxon>
        <taxon>Dikarya</taxon>
        <taxon>Ascomycota</taxon>
        <taxon>Pezizomycotina</taxon>
        <taxon>Sordariomycetes</taxon>
        <taxon>Sordariomycetidae</taxon>
        <taxon>Sordariales</taxon>
        <taxon>Lasiosphaeriaceae</taxon>
        <taxon>Immersiella</taxon>
    </lineage>
</organism>
<name>A0AA39WYC0_9PEZI</name>
<reference evidence="1" key="1">
    <citation type="submission" date="2023-06" db="EMBL/GenBank/DDBJ databases">
        <title>Genome-scale phylogeny and comparative genomics of the fungal order Sordariales.</title>
        <authorList>
            <consortium name="Lawrence Berkeley National Laboratory"/>
            <person name="Hensen N."/>
            <person name="Bonometti L."/>
            <person name="Westerberg I."/>
            <person name="Brannstrom I.O."/>
            <person name="Guillou S."/>
            <person name="Cros-Aarteil S."/>
            <person name="Calhoun S."/>
            <person name="Haridas S."/>
            <person name="Kuo A."/>
            <person name="Mondo S."/>
            <person name="Pangilinan J."/>
            <person name="Riley R."/>
            <person name="Labutti K."/>
            <person name="Andreopoulos B."/>
            <person name="Lipzen A."/>
            <person name="Chen C."/>
            <person name="Yanf M."/>
            <person name="Daum C."/>
            <person name="Ng V."/>
            <person name="Clum A."/>
            <person name="Steindorff A."/>
            <person name="Ohm R."/>
            <person name="Martin F."/>
            <person name="Silar P."/>
            <person name="Natvig D."/>
            <person name="Lalanne C."/>
            <person name="Gautier V."/>
            <person name="Ament-Velasquez S.L."/>
            <person name="Kruys A."/>
            <person name="Hutchinson M.I."/>
            <person name="Powell A.J."/>
            <person name="Barry K."/>
            <person name="Miller A.N."/>
            <person name="Grigoriev I.V."/>
            <person name="Debuchy R."/>
            <person name="Gladieux P."/>
            <person name="Thoren M.H."/>
            <person name="Johannesson H."/>
        </authorList>
    </citation>
    <scope>NUCLEOTIDE SEQUENCE</scope>
    <source>
        <strain evidence="1">CBS 606.72</strain>
    </source>
</reference>
<dbReference type="Proteomes" id="UP001175000">
    <property type="component" value="Unassembled WGS sequence"/>
</dbReference>
<comment type="caution">
    <text evidence="1">The sequence shown here is derived from an EMBL/GenBank/DDBJ whole genome shotgun (WGS) entry which is preliminary data.</text>
</comment>
<proteinExistence type="predicted"/>
<dbReference type="EMBL" id="JAULSU010000003">
    <property type="protein sequence ID" value="KAK0623894.1"/>
    <property type="molecule type" value="Genomic_DNA"/>
</dbReference>
<accession>A0AA39WYC0</accession>
<protein>
    <submittedName>
        <fullName evidence="1">Uncharacterized protein</fullName>
    </submittedName>
</protein>
<evidence type="ECO:0000313" key="1">
    <source>
        <dbReference type="EMBL" id="KAK0623894.1"/>
    </source>
</evidence>
<keyword evidence="2" id="KW-1185">Reference proteome</keyword>
<dbReference type="AlphaFoldDB" id="A0AA39WYC0"/>
<evidence type="ECO:0000313" key="2">
    <source>
        <dbReference type="Proteomes" id="UP001175000"/>
    </source>
</evidence>
<sequence length="218" mass="25502">MFKNTTPNYLKPPTYETPVESIKLDMDFYGIPHWGWAIFRTAYGSPEFDSSWEKLQARIKCQSATEMAEPGVPNEVAAGLNWVFLSDRLTLQGKTRHDARLKFLEWVAQQPRITDPRYGPPSRYLYFVHVDEEVLDSGGTPGEEPHFVKLVRCEERQDLVYDFVSREELRKYSEEEDGDEGWMRVAVDMLGAEFYDSLGDMPEYFYVYYRGHPNVVEW</sequence>